<evidence type="ECO:0000313" key="8">
    <source>
        <dbReference type="EMBL" id="MDQ0340569.1"/>
    </source>
</evidence>
<keyword evidence="9" id="KW-1185">Reference proteome</keyword>
<accession>A0ABU0CVX5</accession>
<gene>
    <name evidence="8" type="ORF">J2S00_003393</name>
</gene>
<keyword evidence="5" id="KW-0597">Phosphoprotein</keyword>
<dbReference type="CDD" id="cd00156">
    <property type="entry name" value="REC"/>
    <property type="match status" value="1"/>
</dbReference>
<dbReference type="InterPro" id="IPR058031">
    <property type="entry name" value="AAA_lid_NorR"/>
</dbReference>
<protein>
    <submittedName>
        <fullName evidence="8">DNA-binding NtrC family response regulator</fullName>
    </submittedName>
</protein>
<dbReference type="RefSeq" id="WP_307342408.1">
    <property type="nucleotide sequence ID" value="NZ_JAUSUQ010000015.1"/>
</dbReference>
<evidence type="ECO:0000259" key="7">
    <source>
        <dbReference type="PROSITE" id="PS50110"/>
    </source>
</evidence>
<dbReference type="PANTHER" id="PTHR32071">
    <property type="entry name" value="TRANSCRIPTIONAL REGULATORY PROTEIN"/>
    <property type="match status" value="1"/>
</dbReference>
<dbReference type="EMBL" id="JAUSUQ010000015">
    <property type="protein sequence ID" value="MDQ0340569.1"/>
    <property type="molecule type" value="Genomic_DNA"/>
</dbReference>
<evidence type="ECO:0000259" key="6">
    <source>
        <dbReference type="PROSITE" id="PS50045"/>
    </source>
</evidence>
<dbReference type="PROSITE" id="PS00675">
    <property type="entry name" value="SIGMA54_INTERACT_1"/>
    <property type="match status" value="1"/>
</dbReference>
<feature type="domain" description="Response regulatory" evidence="7">
    <location>
        <begin position="6"/>
        <end position="120"/>
    </location>
</feature>
<dbReference type="InterPro" id="IPR002078">
    <property type="entry name" value="Sigma_54_int"/>
</dbReference>
<dbReference type="InterPro" id="IPR025944">
    <property type="entry name" value="Sigma_54_int_dom_CS"/>
</dbReference>
<organism evidence="8 9">
    <name type="scientific">Caldalkalibacillus uzonensis</name>
    <dbReference type="NCBI Taxonomy" id="353224"/>
    <lineage>
        <taxon>Bacteria</taxon>
        <taxon>Bacillati</taxon>
        <taxon>Bacillota</taxon>
        <taxon>Bacilli</taxon>
        <taxon>Bacillales</taxon>
        <taxon>Bacillaceae</taxon>
        <taxon>Caldalkalibacillus</taxon>
    </lineage>
</organism>
<keyword evidence="3" id="KW-0805">Transcription regulation</keyword>
<dbReference type="PROSITE" id="PS00688">
    <property type="entry name" value="SIGMA54_INTERACT_3"/>
    <property type="match status" value="1"/>
</dbReference>
<dbReference type="InterPro" id="IPR025662">
    <property type="entry name" value="Sigma_54_int_dom_ATP-bd_1"/>
</dbReference>
<dbReference type="SUPFAM" id="SSF52540">
    <property type="entry name" value="P-loop containing nucleoside triphosphate hydrolases"/>
    <property type="match status" value="1"/>
</dbReference>
<dbReference type="Gene3D" id="1.10.8.60">
    <property type="match status" value="1"/>
</dbReference>
<reference evidence="8 9" key="1">
    <citation type="submission" date="2023-07" db="EMBL/GenBank/DDBJ databases">
        <title>Genomic Encyclopedia of Type Strains, Phase IV (KMG-IV): sequencing the most valuable type-strain genomes for metagenomic binning, comparative biology and taxonomic classification.</title>
        <authorList>
            <person name="Goeker M."/>
        </authorList>
    </citation>
    <scope>NUCLEOTIDE SEQUENCE [LARGE SCALE GENOMIC DNA]</scope>
    <source>
        <strain evidence="8 9">DSM 17740</strain>
    </source>
</reference>
<dbReference type="PRINTS" id="PR01590">
    <property type="entry name" value="HTHFIS"/>
</dbReference>
<dbReference type="InterPro" id="IPR003593">
    <property type="entry name" value="AAA+_ATPase"/>
</dbReference>
<comment type="caution">
    <text evidence="8">The sequence shown here is derived from an EMBL/GenBank/DDBJ whole genome shotgun (WGS) entry which is preliminary data.</text>
</comment>
<evidence type="ECO:0000256" key="3">
    <source>
        <dbReference type="ARBA" id="ARBA00023015"/>
    </source>
</evidence>
<dbReference type="Pfam" id="PF00072">
    <property type="entry name" value="Response_reg"/>
    <property type="match status" value="1"/>
</dbReference>
<dbReference type="InterPro" id="IPR002197">
    <property type="entry name" value="HTH_Fis"/>
</dbReference>
<feature type="domain" description="Sigma-54 factor interaction" evidence="6">
    <location>
        <begin position="138"/>
        <end position="366"/>
    </location>
</feature>
<dbReference type="GO" id="GO:0003677">
    <property type="term" value="F:DNA binding"/>
    <property type="evidence" value="ECO:0007669"/>
    <property type="project" value="UniProtKB-KW"/>
</dbReference>
<dbReference type="InterPro" id="IPR001789">
    <property type="entry name" value="Sig_transdc_resp-reg_receiver"/>
</dbReference>
<name>A0ABU0CVX5_9BACI</name>
<dbReference type="Gene3D" id="3.40.50.300">
    <property type="entry name" value="P-loop containing nucleotide triphosphate hydrolases"/>
    <property type="match status" value="1"/>
</dbReference>
<dbReference type="Pfam" id="PF02954">
    <property type="entry name" value="HTH_8"/>
    <property type="match status" value="1"/>
</dbReference>
<evidence type="ECO:0000256" key="2">
    <source>
        <dbReference type="ARBA" id="ARBA00022840"/>
    </source>
</evidence>
<feature type="modified residue" description="4-aspartylphosphate" evidence="5">
    <location>
        <position position="55"/>
    </location>
</feature>
<dbReference type="CDD" id="cd00009">
    <property type="entry name" value="AAA"/>
    <property type="match status" value="1"/>
</dbReference>
<dbReference type="Gene3D" id="1.10.10.60">
    <property type="entry name" value="Homeodomain-like"/>
    <property type="match status" value="1"/>
</dbReference>
<dbReference type="Pfam" id="PF25601">
    <property type="entry name" value="AAA_lid_14"/>
    <property type="match status" value="1"/>
</dbReference>
<keyword evidence="2" id="KW-0067">ATP-binding</keyword>
<proteinExistence type="predicted"/>
<keyword evidence="4" id="KW-0804">Transcription</keyword>
<keyword evidence="8" id="KW-0238">DNA-binding</keyword>
<dbReference type="SUPFAM" id="SSF46689">
    <property type="entry name" value="Homeodomain-like"/>
    <property type="match status" value="1"/>
</dbReference>
<dbReference type="InterPro" id="IPR011006">
    <property type="entry name" value="CheY-like_superfamily"/>
</dbReference>
<dbReference type="SMART" id="SM00448">
    <property type="entry name" value="REC"/>
    <property type="match status" value="1"/>
</dbReference>
<dbReference type="SUPFAM" id="SSF52172">
    <property type="entry name" value="CheY-like"/>
    <property type="match status" value="1"/>
</dbReference>
<keyword evidence="1" id="KW-0547">Nucleotide-binding</keyword>
<dbReference type="Gene3D" id="3.40.50.2300">
    <property type="match status" value="1"/>
</dbReference>
<evidence type="ECO:0000256" key="1">
    <source>
        <dbReference type="ARBA" id="ARBA00022741"/>
    </source>
</evidence>
<dbReference type="InterPro" id="IPR027417">
    <property type="entry name" value="P-loop_NTPase"/>
</dbReference>
<dbReference type="InterPro" id="IPR009057">
    <property type="entry name" value="Homeodomain-like_sf"/>
</dbReference>
<evidence type="ECO:0000313" key="9">
    <source>
        <dbReference type="Proteomes" id="UP001232445"/>
    </source>
</evidence>
<dbReference type="SMART" id="SM00382">
    <property type="entry name" value="AAA"/>
    <property type="match status" value="1"/>
</dbReference>
<dbReference type="Proteomes" id="UP001232445">
    <property type="component" value="Unassembled WGS sequence"/>
</dbReference>
<dbReference type="PROSITE" id="PS50110">
    <property type="entry name" value="RESPONSE_REGULATORY"/>
    <property type="match status" value="1"/>
</dbReference>
<evidence type="ECO:0000256" key="5">
    <source>
        <dbReference type="PROSITE-ProRule" id="PRU00169"/>
    </source>
</evidence>
<evidence type="ECO:0000256" key="4">
    <source>
        <dbReference type="ARBA" id="ARBA00023163"/>
    </source>
</evidence>
<dbReference type="PROSITE" id="PS50045">
    <property type="entry name" value="SIGMA54_INTERACT_4"/>
    <property type="match status" value="1"/>
</dbReference>
<sequence length="455" mass="51401">MTEQYTVLIVDDEVQLCKLIARKLKKAAIHCHLAHNGKEALTLLKHHHVDVVILDYLLPDMTGLEVLKEIKKNKERLPVIMLTAYGNVESAVKAMKLGAADYLNKPIELAELKDVVLKYCAERSKNIQHGKSDTRNVFKFKSQKMKSIMALLEQVKETDVSILILGESGVGKTALAKWIHEHSHRRNGPFLSINCAAIPESLLESELFGYKKGAFTGATSSKAGKFTAAGGGTIFLDEIGEISAKMQAKLLHVLEEKRVMQLGSNDYQEVDVRIITATNKNIREMVKAGAFREDLYYRLNLIEVNVPPLRERKEDIPLLIDHYMSYLNAKYNKHISIDAQCLTILSDYHWPGNVRELLNILERVHILKRKGTIHPEDLVQASLYFEEKRHNFPSGTDQSFNFLSGPLPKVLEEVEAKMIKQALEETNGNQTKAAERLGISRHALIYKIKKMGLKS</sequence>
<dbReference type="Pfam" id="PF00158">
    <property type="entry name" value="Sigma54_activat"/>
    <property type="match status" value="1"/>
</dbReference>